<dbReference type="Proteomes" id="UP000609849">
    <property type="component" value="Unassembled WGS sequence"/>
</dbReference>
<protein>
    <submittedName>
        <fullName evidence="1">Uncharacterized protein</fullName>
    </submittedName>
</protein>
<sequence>MELRDIQEMDSLDKIYEYIIKNSFEEKLNKNMYWDNKLSYSTYEGSYLNLKYTKTLDSQLDTLFPKLVKIYAKKFEVDITNDSSFLEDIASLVRIHVYDILKMYYTGELDEEIQREFKFKIENNISNFKKLFTYENIDRFVSFLLIKCTQEATRSTNEISSYIRRNKVNNSYEYNITDFKSLDRTIKFSSSRTEEAEDISVEEYLYLISDNKDKFNDDIVKINNARNIYNLLSTLSFLLTDKQKEFVKITSQAIENNMMLIDEVFSVDDLNYSKEQKKQFKRMIGKRLLEILNSYEIKKYVNSYEYKDSRNRNQVGYQLKKDDLFERKIKEILDRDSIQESFFYLVKLINKDNVVADKLIEIITDMDQVHMKAICNFNRTNKIDNKYITIHFEKILKKLRGKI</sequence>
<dbReference type="RefSeq" id="WP_153973072.1">
    <property type="nucleotide sequence ID" value="NZ_JACRWE010000003.1"/>
</dbReference>
<proteinExistence type="predicted"/>
<evidence type="ECO:0000313" key="2">
    <source>
        <dbReference type="Proteomes" id="UP000609849"/>
    </source>
</evidence>
<name>A0ABR7JNG4_9FIRM</name>
<accession>A0ABR7JNG4</accession>
<dbReference type="EMBL" id="JACRWE010000003">
    <property type="protein sequence ID" value="MBC5996435.1"/>
    <property type="molecule type" value="Genomic_DNA"/>
</dbReference>
<comment type="caution">
    <text evidence="1">The sequence shown here is derived from an EMBL/GenBank/DDBJ whole genome shotgun (WGS) entry which is preliminary data.</text>
</comment>
<organism evidence="1 2">
    <name type="scientific">Romboutsia faecis</name>
    <dbReference type="NCBI Taxonomy" id="2764597"/>
    <lineage>
        <taxon>Bacteria</taxon>
        <taxon>Bacillati</taxon>
        <taxon>Bacillota</taxon>
        <taxon>Clostridia</taxon>
        <taxon>Peptostreptococcales</taxon>
        <taxon>Peptostreptococcaceae</taxon>
        <taxon>Romboutsia</taxon>
    </lineage>
</organism>
<gene>
    <name evidence="1" type="ORF">H8923_06640</name>
</gene>
<reference evidence="1 2" key="1">
    <citation type="submission" date="2020-08" db="EMBL/GenBank/DDBJ databases">
        <authorList>
            <person name="Liu C."/>
            <person name="Sun Q."/>
        </authorList>
    </citation>
    <scope>NUCLEOTIDE SEQUENCE [LARGE SCALE GENOMIC DNA]</scope>
    <source>
        <strain evidence="1 2">NSJ-18</strain>
    </source>
</reference>
<evidence type="ECO:0000313" key="1">
    <source>
        <dbReference type="EMBL" id="MBC5996435.1"/>
    </source>
</evidence>
<keyword evidence="2" id="KW-1185">Reference proteome</keyword>